<evidence type="ECO:0000256" key="1">
    <source>
        <dbReference type="ARBA" id="ARBA00010515"/>
    </source>
</evidence>
<dbReference type="InterPro" id="IPR050300">
    <property type="entry name" value="GDXG_lipolytic_enzyme"/>
</dbReference>
<organism evidence="6 7">
    <name type="scientific">Stieleria marina</name>
    <dbReference type="NCBI Taxonomy" id="1930275"/>
    <lineage>
        <taxon>Bacteria</taxon>
        <taxon>Pseudomonadati</taxon>
        <taxon>Planctomycetota</taxon>
        <taxon>Planctomycetia</taxon>
        <taxon>Pirellulales</taxon>
        <taxon>Pirellulaceae</taxon>
        <taxon>Stieleria</taxon>
    </lineage>
</organism>
<dbReference type="GO" id="GO:0004806">
    <property type="term" value="F:triacylglycerol lipase activity"/>
    <property type="evidence" value="ECO:0007669"/>
    <property type="project" value="TreeGrafter"/>
</dbReference>
<feature type="chain" id="PRO_5022078091" evidence="4">
    <location>
        <begin position="22"/>
        <end position="323"/>
    </location>
</feature>
<dbReference type="Proteomes" id="UP000319817">
    <property type="component" value="Chromosome"/>
</dbReference>
<evidence type="ECO:0000259" key="5">
    <source>
        <dbReference type="Pfam" id="PF20434"/>
    </source>
</evidence>
<dbReference type="SUPFAM" id="SSF53474">
    <property type="entry name" value="alpha/beta-Hydrolases"/>
    <property type="match status" value="1"/>
</dbReference>
<dbReference type="PANTHER" id="PTHR48081:SF30">
    <property type="entry name" value="ACETYL-HYDROLASE LIPR-RELATED"/>
    <property type="match status" value="1"/>
</dbReference>
<gene>
    <name evidence="6" type="ORF">K239x_44450</name>
</gene>
<dbReference type="PANTHER" id="PTHR48081">
    <property type="entry name" value="AB HYDROLASE SUPERFAMILY PROTEIN C4A8.06C"/>
    <property type="match status" value="1"/>
</dbReference>
<evidence type="ECO:0000256" key="3">
    <source>
        <dbReference type="SAM" id="MobiDB-lite"/>
    </source>
</evidence>
<protein>
    <submittedName>
        <fullName evidence="6">Acetyl esterase</fullName>
    </submittedName>
</protein>
<keyword evidence="4" id="KW-0732">Signal</keyword>
<keyword evidence="7" id="KW-1185">Reference proteome</keyword>
<reference evidence="6 7" key="1">
    <citation type="submission" date="2019-02" db="EMBL/GenBank/DDBJ databases">
        <title>Deep-cultivation of Planctomycetes and their phenomic and genomic characterization uncovers novel biology.</title>
        <authorList>
            <person name="Wiegand S."/>
            <person name="Jogler M."/>
            <person name="Boedeker C."/>
            <person name="Pinto D."/>
            <person name="Vollmers J."/>
            <person name="Rivas-Marin E."/>
            <person name="Kohn T."/>
            <person name="Peeters S.H."/>
            <person name="Heuer A."/>
            <person name="Rast P."/>
            <person name="Oberbeckmann S."/>
            <person name="Bunk B."/>
            <person name="Jeske O."/>
            <person name="Meyerdierks A."/>
            <person name="Storesund J.E."/>
            <person name="Kallscheuer N."/>
            <person name="Luecker S."/>
            <person name="Lage O.M."/>
            <person name="Pohl T."/>
            <person name="Merkel B.J."/>
            <person name="Hornburger P."/>
            <person name="Mueller R.-W."/>
            <person name="Bruemmer F."/>
            <person name="Labrenz M."/>
            <person name="Spormann A.M."/>
            <person name="Op den Camp H."/>
            <person name="Overmann J."/>
            <person name="Amann R."/>
            <person name="Jetten M.S.M."/>
            <person name="Mascher T."/>
            <person name="Medema M.H."/>
            <person name="Devos D.P."/>
            <person name="Kaster A.-K."/>
            <person name="Ovreas L."/>
            <person name="Rohde M."/>
            <person name="Galperin M.Y."/>
            <person name="Jogler C."/>
        </authorList>
    </citation>
    <scope>NUCLEOTIDE SEQUENCE [LARGE SCALE GENOMIC DNA]</scope>
    <source>
        <strain evidence="6 7">K23_9</strain>
    </source>
</reference>
<evidence type="ECO:0000256" key="4">
    <source>
        <dbReference type="SAM" id="SignalP"/>
    </source>
</evidence>
<accession>A0A517NZ90</accession>
<dbReference type="EMBL" id="CP036526">
    <property type="protein sequence ID" value="QDT12435.1"/>
    <property type="molecule type" value="Genomic_DNA"/>
</dbReference>
<dbReference type="RefSeq" id="WP_145420312.1">
    <property type="nucleotide sequence ID" value="NZ_CP036526.1"/>
</dbReference>
<dbReference type="Gene3D" id="3.40.50.1820">
    <property type="entry name" value="alpha/beta hydrolase"/>
    <property type="match status" value="1"/>
</dbReference>
<dbReference type="InterPro" id="IPR029058">
    <property type="entry name" value="AB_hydrolase_fold"/>
</dbReference>
<sequence length="323" mass="35104" precursor="true">MKNIVLISVCLAIAGSVAANAQEAKPKAQAPANTKAPAKKATAKANKFPPTLANVQYGDHRSHVIDFWRAEGESPRPLLVYIHGGGWIGGDKKRSDKDVQPYLDHGISYAAINYRLTGEASLPAPVHDAAHAIQFIRSKADQWNIRTDRIALTGGSAGACTSMWILCHDDLADPTSKSPLARQSTRVHAAAVSGGQTSIDPKQIEPWLGENVLKHNMINMAVGESTIEGAIVNYKDHQSLYQEFSPYNHVSADDPPLLMTYGGDMTLPSKNAGHGIHHPVYGFKMKEKCDQVGQECHLLVPGHSKSDKYTSAKDFLMQKLLQP</sequence>
<proteinExistence type="inferred from homology"/>
<feature type="domain" description="BD-FAE-like" evidence="5">
    <location>
        <begin position="70"/>
        <end position="263"/>
    </location>
</feature>
<dbReference type="Pfam" id="PF20434">
    <property type="entry name" value="BD-FAE"/>
    <property type="match status" value="1"/>
</dbReference>
<evidence type="ECO:0000313" key="7">
    <source>
        <dbReference type="Proteomes" id="UP000319817"/>
    </source>
</evidence>
<feature type="region of interest" description="Disordered" evidence="3">
    <location>
        <begin position="22"/>
        <end position="43"/>
    </location>
</feature>
<evidence type="ECO:0000256" key="2">
    <source>
        <dbReference type="ARBA" id="ARBA00022801"/>
    </source>
</evidence>
<dbReference type="AlphaFoldDB" id="A0A517NZ90"/>
<evidence type="ECO:0000313" key="6">
    <source>
        <dbReference type="EMBL" id="QDT12435.1"/>
    </source>
</evidence>
<name>A0A517NZ90_9BACT</name>
<feature type="signal peptide" evidence="4">
    <location>
        <begin position="1"/>
        <end position="21"/>
    </location>
</feature>
<dbReference type="InterPro" id="IPR049492">
    <property type="entry name" value="BD-FAE-like_dom"/>
</dbReference>
<keyword evidence="2" id="KW-0378">Hydrolase</keyword>
<comment type="similarity">
    <text evidence="1">Belongs to the 'GDXG' lipolytic enzyme family.</text>
</comment>
<feature type="compositionally biased region" description="Low complexity" evidence="3">
    <location>
        <begin position="22"/>
        <end position="36"/>
    </location>
</feature>
<dbReference type="OrthoDB" id="265201at2"/>